<feature type="region of interest" description="Disordered" evidence="5">
    <location>
        <begin position="257"/>
        <end position="321"/>
    </location>
</feature>
<dbReference type="HOGENOM" id="CLU_308268_0_0_1"/>
<feature type="compositionally biased region" description="Basic and acidic residues" evidence="5">
    <location>
        <begin position="289"/>
        <end position="298"/>
    </location>
</feature>
<feature type="domain" description="RanBP2-type" evidence="6">
    <location>
        <begin position="708"/>
        <end position="737"/>
    </location>
</feature>
<evidence type="ECO:0000256" key="5">
    <source>
        <dbReference type="SAM" id="MobiDB-lite"/>
    </source>
</evidence>
<keyword evidence="2 4" id="KW-0863">Zinc-finger</keyword>
<evidence type="ECO:0000256" key="3">
    <source>
        <dbReference type="ARBA" id="ARBA00022833"/>
    </source>
</evidence>
<dbReference type="PROSITE" id="PS01358">
    <property type="entry name" value="ZF_RANBP2_1"/>
    <property type="match status" value="1"/>
</dbReference>
<feature type="compositionally biased region" description="Low complexity" evidence="5">
    <location>
        <begin position="308"/>
        <end position="319"/>
    </location>
</feature>
<dbReference type="PROSITE" id="PS50199">
    <property type="entry name" value="ZF_RANBP2_2"/>
    <property type="match status" value="1"/>
</dbReference>
<feature type="compositionally biased region" description="Polar residues" evidence="5">
    <location>
        <begin position="54"/>
        <end position="81"/>
    </location>
</feature>
<accession>B7G037</accession>
<feature type="compositionally biased region" description="Low complexity" evidence="5">
    <location>
        <begin position="257"/>
        <end position="269"/>
    </location>
</feature>
<keyword evidence="3" id="KW-0862">Zinc</keyword>
<keyword evidence="8" id="KW-1185">Reference proteome</keyword>
<reference evidence="7 8" key="1">
    <citation type="journal article" date="2008" name="Nature">
        <title>The Phaeodactylum genome reveals the evolutionary history of diatom genomes.</title>
        <authorList>
            <person name="Bowler C."/>
            <person name="Allen A.E."/>
            <person name="Badger J.H."/>
            <person name="Grimwood J."/>
            <person name="Jabbari K."/>
            <person name="Kuo A."/>
            <person name="Maheswari U."/>
            <person name="Martens C."/>
            <person name="Maumus F."/>
            <person name="Otillar R.P."/>
            <person name="Rayko E."/>
            <person name="Salamov A."/>
            <person name="Vandepoele K."/>
            <person name="Beszteri B."/>
            <person name="Gruber A."/>
            <person name="Heijde M."/>
            <person name="Katinka M."/>
            <person name="Mock T."/>
            <person name="Valentin K."/>
            <person name="Verret F."/>
            <person name="Berges J.A."/>
            <person name="Brownlee C."/>
            <person name="Cadoret J.P."/>
            <person name="Chiovitti A."/>
            <person name="Choi C.J."/>
            <person name="Coesel S."/>
            <person name="De Martino A."/>
            <person name="Detter J.C."/>
            <person name="Durkin C."/>
            <person name="Falciatore A."/>
            <person name="Fournet J."/>
            <person name="Haruta M."/>
            <person name="Huysman M.J."/>
            <person name="Jenkins B.D."/>
            <person name="Jiroutova K."/>
            <person name="Jorgensen R.E."/>
            <person name="Joubert Y."/>
            <person name="Kaplan A."/>
            <person name="Kroger N."/>
            <person name="Kroth P.G."/>
            <person name="La Roche J."/>
            <person name="Lindquist E."/>
            <person name="Lommer M."/>
            <person name="Martin-Jezequel V."/>
            <person name="Lopez P.J."/>
            <person name="Lucas S."/>
            <person name="Mangogna M."/>
            <person name="McGinnis K."/>
            <person name="Medlin L.K."/>
            <person name="Montsant A."/>
            <person name="Oudot-Le Secq M.P."/>
            <person name="Napoli C."/>
            <person name="Obornik M."/>
            <person name="Parker M.S."/>
            <person name="Petit J.L."/>
            <person name="Porcel B.M."/>
            <person name="Poulsen N."/>
            <person name="Robison M."/>
            <person name="Rychlewski L."/>
            <person name="Rynearson T.A."/>
            <person name="Schmutz J."/>
            <person name="Shapiro H."/>
            <person name="Siaut M."/>
            <person name="Stanley M."/>
            <person name="Sussman M.R."/>
            <person name="Taylor A.R."/>
            <person name="Vardi A."/>
            <person name="von Dassow P."/>
            <person name="Vyverman W."/>
            <person name="Willis A."/>
            <person name="Wyrwicz L.S."/>
            <person name="Rokhsar D.S."/>
            <person name="Weissenbach J."/>
            <person name="Armbrust E.V."/>
            <person name="Green B.R."/>
            <person name="Van de Peer Y."/>
            <person name="Grigoriev I.V."/>
        </authorList>
    </citation>
    <scope>NUCLEOTIDE SEQUENCE [LARGE SCALE GENOMIC DNA]</scope>
    <source>
        <strain evidence="7 8">CCAP 1055/1</strain>
    </source>
</reference>
<feature type="compositionally biased region" description="Low complexity" evidence="5">
    <location>
        <begin position="93"/>
        <end position="106"/>
    </location>
</feature>
<dbReference type="GO" id="GO:0008270">
    <property type="term" value="F:zinc ion binding"/>
    <property type="evidence" value="ECO:0007669"/>
    <property type="project" value="UniProtKB-KW"/>
</dbReference>
<feature type="region of interest" description="Disordered" evidence="5">
    <location>
        <begin position="54"/>
        <end position="131"/>
    </location>
</feature>
<evidence type="ECO:0000256" key="1">
    <source>
        <dbReference type="ARBA" id="ARBA00022723"/>
    </source>
</evidence>
<keyword evidence="1" id="KW-0479">Metal-binding</keyword>
<evidence type="ECO:0000256" key="4">
    <source>
        <dbReference type="PROSITE-ProRule" id="PRU00322"/>
    </source>
</evidence>
<organism evidence="7 8">
    <name type="scientific">Phaeodactylum tricornutum (strain CCAP 1055/1)</name>
    <dbReference type="NCBI Taxonomy" id="556484"/>
    <lineage>
        <taxon>Eukaryota</taxon>
        <taxon>Sar</taxon>
        <taxon>Stramenopiles</taxon>
        <taxon>Ochrophyta</taxon>
        <taxon>Bacillariophyta</taxon>
        <taxon>Bacillariophyceae</taxon>
        <taxon>Bacillariophycidae</taxon>
        <taxon>Naviculales</taxon>
        <taxon>Phaeodactylaceae</taxon>
        <taxon>Phaeodactylum</taxon>
    </lineage>
</organism>
<evidence type="ECO:0000259" key="6">
    <source>
        <dbReference type="PROSITE" id="PS50199"/>
    </source>
</evidence>
<sequence>MSPTCYPSGPLEVLETTTPEVSYTYRQCREQVVPHTSVMDSYAHYNHNAFRQRSQSYEAGAEQASQLANSAGTNPSASSYSPCHENYNPVLGPSPTHHPMHAPATPRDTHHRHRASYSPAENAGNTNHSQHNPLRYMANYEASHHHQQQQQAAANQAMVHLFAAATPHNTYGVPVPGLHHTQQHFQNQQNLATVAATAALNANGNNSNPSSYETLAQTAPAPLHQRHSSLDELLLLSPSLLADVGLEPLPAAVSHTNSISSGSNGSGNSLASVAFNPRRNPGTHSQSHARSEPLDLYRDNFALPPPSQTVSSHQSSPSTRHLFQPPVAAVSETYSNPQESFLDELTLQVPGLSLEPIPGRDVLERLRTNMNDVLTRYIPCVDFLVQCQQDLRKGLAAATSKVRKGSRHVDRMTARQFYGTFVESLPGKFYLKNQYIMENAALQTATQGLQKLKSDAKASERQGCEAIKNCFLGGMKEGESWGLRKWLSQNGNALRICTDLECILKAMQNLDKTASITIQLAELLRPIAQRALDRLKADVPASYQERSAAHPYLPFFHRLEAALRGVATFDPTEDDVICVDDSDDENDADEVLDVTIQPLAPPRSRSKVPAVEVTTQHWLTGFESKKRKADSSEDETESQIPAKRFTRVLKISDRSEESASVGEGQLSFKDDGDNFSSSGESDNESVVEVVGVQPAQSEVNNRNRTLSRTDDWVCSSCSILNAPSDSNCLACGDENYMKDLVFFKTLGEPINVKTGLPASKVAQQRKELIHDMAISREIWPAMTEDQMQEAASLAYTMADSLDQLAVVFEEGQMLSVRPPNITVVGFWDGDRYGSALRLLGEILRKSEAIFFLDRVDEDYLISRGLRPYSHVIKHPLSFRDIVGALVEFPEEMNTNPSYSNGHLPVRGLASWNMWKGADLLQAIDLVFLNCLAYGKAVVEVLSCGNMWVLRVDAESYTRRHDDQKRVGLWFTR</sequence>
<feature type="region of interest" description="Disordered" evidence="5">
    <location>
        <begin position="622"/>
        <end position="641"/>
    </location>
</feature>
<dbReference type="RefSeq" id="XP_002180611.1">
    <property type="nucleotide sequence ID" value="XM_002180575.1"/>
</dbReference>
<dbReference type="SMART" id="SM00547">
    <property type="entry name" value="ZnF_RBZ"/>
    <property type="match status" value="1"/>
</dbReference>
<evidence type="ECO:0000313" key="7">
    <source>
        <dbReference type="EMBL" id="EEC48019.1"/>
    </source>
</evidence>
<dbReference type="EMBL" id="CM000612">
    <property type="protein sequence ID" value="EEC48019.1"/>
    <property type="molecule type" value="Genomic_DNA"/>
</dbReference>
<dbReference type="InterPro" id="IPR001876">
    <property type="entry name" value="Znf_RanBP2"/>
</dbReference>
<dbReference type="OrthoDB" id="46779at2759"/>
<dbReference type="PaxDb" id="2850-Phatr46112"/>
<feature type="region of interest" description="Disordered" evidence="5">
    <location>
        <begin position="656"/>
        <end position="683"/>
    </location>
</feature>
<dbReference type="GeneID" id="7201446"/>
<proteinExistence type="predicted"/>
<protein>
    <recommendedName>
        <fullName evidence="6">RanBP2-type domain-containing protein</fullName>
    </recommendedName>
</protein>
<dbReference type="Proteomes" id="UP000000759">
    <property type="component" value="Chromosome 9"/>
</dbReference>
<gene>
    <name evidence="7" type="ORF">PHATRDRAFT_46112</name>
</gene>
<reference evidence="8" key="2">
    <citation type="submission" date="2008-08" db="EMBL/GenBank/DDBJ databases">
        <authorList>
            <consortium name="Diatom Consortium"/>
            <person name="Grigoriev I."/>
            <person name="Grimwood J."/>
            <person name="Kuo A."/>
            <person name="Otillar R.P."/>
            <person name="Salamov A."/>
            <person name="Detter J.C."/>
            <person name="Lindquist E."/>
            <person name="Shapiro H."/>
            <person name="Lucas S."/>
            <person name="Glavina del Rio T."/>
            <person name="Pitluck S."/>
            <person name="Rokhsar D."/>
            <person name="Bowler C."/>
        </authorList>
    </citation>
    <scope>GENOME REANNOTATION</scope>
    <source>
        <strain evidence="8">CCAP 1055/1</strain>
    </source>
</reference>
<dbReference type="KEGG" id="pti:PHATRDRAFT_46112"/>
<dbReference type="InParanoid" id="B7G037"/>
<dbReference type="AlphaFoldDB" id="B7G037"/>
<name>B7G037_PHATC</name>
<evidence type="ECO:0000313" key="8">
    <source>
        <dbReference type="Proteomes" id="UP000000759"/>
    </source>
</evidence>
<evidence type="ECO:0000256" key="2">
    <source>
        <dbReference type="ARBA" id="ARBA00022771"/>
    </source>
</evidence>
<dbReference type="eggNOG" id="ENOG502SJ46">
    <property type="taxonomic scope" value="Eukaryota"/>
</dbReference>